<protein>
    <submittedName>
        <fullName evidence="1">Uncharacterized protein</fullName>
    </submittedName>
</protein>
<organism evidence="1 2">
    <name type="scientific">Novosphingobium pentaromativorans US6-1</name>
    <dbReference type="NCBI Taxonomy" id="1088721"/>
    <lineage>
        <taxon>Bacteria</taxon>
        <taxon>Pseudomonadati</taxon>
        <taxon>Pseudomonadota</taxon>
        <taxon>Alphaproteobacteria</taxon>
        <taxon>Sphingomonadales</taxon>
        <taxon>Sphingomonadaceae</taxon>
        <taxon>Novosphingobium</taxon>
    </lineage>
</organism>
<dbReference type="EMBL" id="AGFM01000006">
    <property type="protein sequence ID" value="EHJ62778.1"/>
    <property type="molecule type" value="Genomic_DNA"/>
</dbReference>
<dbReference type="RefSeq" id="WP_007011207.1">
    <property type="nucleotide sequence ID" value="NZ_AGFM01000006.1"/>
</dbReference>
<keyword evidence="2" id="KW-1185">Reference proteome</keyword>
<reference evidence="1 2" key="1">
    <citation type="journal article" date="2012" name="J. Bacteriol.">
        <title>Genome sequence of benzo(a)pyrene-degrading bacterium Novosphingobium pentaromativorans US6-1.</title>
        <authorList>
            <person name="Luo Y.R."/>
            <person name="Kang S.G."/>
            <person name="Kim S.J."/>
            <person name="Kim M.R."/>
            <person name="Li N."/>
            <person name="Lee J.H."/>
            <person name="Kwon K.K."/>
        </authorList>
    </citation>
    <scope>NUCLEOTIDE SEQUENCE [LARGE SCALE GENOMIC DNA]</scope>
    <source>
        <strain evidence="1 2">US6-1</strain>
    </source>
</reference>
<dbReference type="STRING" id="1088721.JI59_18670"/>
<proteinExistence type="predicted"/>
<evidence type="ECO:0000313" key="2">
    <source>
        <dbReference type="Proteomes" id="UP000004030"/>
    </source>
</evidence>
<dbReference type="AlphaFoldDB" id="G6E7F5"/>
<sequence>MNEHLSPINDAPRDGSYVRIARPSGGFVLTYWVRDAWRYANGCELNFEPTHFLPMESNA</sequence>
<comment type="caution">
    <text evidence="1">The sequence shown here is derived from an EMBL/GenBank/DDBJ whole genome shotgun (WGS) entry which is preliminary data.</text>
</comment>
<gene>
    <name evidence="1" type="ORF">NSU_0290</name>
</gene>
<name>G6E7F5_9SPHN</name>
<evidence type="ECO:0000313" key="1">
    <source>
        <dbReference type="EMBL" id="EHJ62778.1"/>
    </source>
</evidence>
<dbReference type="KEGG" id="npn:JI59_18670"/>
<accession>G6E7F5</accession>
<dbReference type="PATRIC" id="fig|1088721.3.peg.289"/>
<dbReference type="Proteomes" id="UP000004030">
    <property type="component" value="Unassembled WGS sequence"/>
</dbReference>